<dbReference type="EMBL" id="MGAG01000015">
    <property type="protein sequence ID" value="OGK41054.1"/>
    <property type="molecule type" value="Genomic_DNA"/>
</dbReference>
<reference evidence="1 2" key="1">
    <citation type="journal article" date="2016" name="Nat. Commun.">
        <title>Thousands of microbial genomes shed light on interconnected biogeochemical processes in an aquifer system.</title>
        <authorList>
            <person name="Anantharaman K."/>
            <person name="Brown C.T."/>
            <person name="Hug L.A."/>
            <person name="Sharon I."/>
            <person name="Castelle C.J."/>
            <person name="Probst A.J."/>
            <person name="Thomas B.C."/>
            <person name="Singh A."/>
            <person name="Wilkins M.J."/>
            <person name="Karaoz U."/>
            <person name="Brodie E.L."/>
            <person name="Williams K.H."/>
            <person name="Hubbard S.S."/>
            <person name="Banfield J.F."/>
        </authorList>
    </citation>
    <scope>NUCLEOTIDE SEQUENCE [LARGE SCALE GENOMIC DNA]</scope>
</reference>
<gene>
    <name evidence="1" type="ORF">A2954_05975</name>
</gene>
<sequence>MKKIILLLMVIIIGVFFVVGSKRVKESRDLQNKYKDFSIINYKLEGNNYKLLLADSSERWERGLMNFRSLEGVDGMIFIFPNKEIRNFWNKNTLMDLELLWIDGDKIVGRSELPSIEKSKEIVNVQSQKPVDKVIELPTLDKR</sequence>
<dbReference type="Gene3D" id="2.60.120.1140">
    <property type="entry name" value="Protein of unknown function DUF192"/>
    <property type="match status" value="1"/>
</dbReference>
<evidence type="ECO:0000313" key="1">
    <source>
        <dbReference type="EMBL" id="OGK41054.1"/>
    </source>
</evidence>
<organism evidence="1 2">
    <name type="scientific">Candidatus Roizmanbacteria bacterium RIFCSPLOWO2_01_FULL_37_12</name>
    <dbReference type="NCBI Taxonomy" id="1802056"/>
    <lineage>
        <taxon>Bacteria</taxon>
        <taxon>Candidatus Roizmaniibacteriota</taxon>
    </lineage>
</organism>
<dbReference type="InterPro" id="IPR038695">
    <property type="entry name" value="Saro_0823-like_sf"/>
</dbReference>
<dbReference type="STRING" id="1802056.A2954_05975"/>
<dbReference type="InterPro" id="IPR003795">
    <property type="entry name" value="DUF192"/>
</dbReference>
<comment type="caution">
    <text evidence="1">The sequence shown here is derived from an EMBL/GenBank/DDBJ whole genome shotgun (WGS) entry which is preliminary data.</text>
</comment>
<evidence type="ECO:0000313" key="2">
    <source>
        <dbReference type="Proteomes" id="UP000177698"/>
    </source>
</evidence>
<accession>A0A1F7ICH2</accession>
<name>A0A1F7ICH2_9BACT</name>
<dbReference type="AlphaFoldDB" id="A0A1F7ICH2"/>
<protein>
    <recommendedName>
        <fullName evidence="3">DUF192 domain-containing protein</fullName>
    </recommendedName>
</protein>
<evidence type="ECO:0008006" key="3">
    <source>
        <dbReference type="Google" id="ProtNLM"/>
    </source>
</evidence>
<dbReference type="Pfam" id="PF02643">
    <property type="entry name" value="DUF192"/>
    <property type="match status" value="1"/>
</dbReference>
<dbReference type="PANTHER" id="PTHR37953:SF1">
    <property type="entry name" value="UPF0127 PROTEIN MJ1496"/>
    <property type="match status" value="1"/>
</dbReference>
<dbReference type="PANTHER" id="PTHR37953">
    <property type="entry name" value="UPF0127 PROTEIN MJ1496"/>
    <property type="match status" value="1"/>
</dbReference>
<proteinExistence type="predicted"/>
<dbReference type="Proteomes" id="UP000177698">
    <property type="component" value="Unassembled WGS sequence"/>
</dbReference>